<dbReference type="Proteomes" id="UP000178082">
    <property type="component" value="Unassembled WGS sequence"/>
</dbReference>
<evidence type="ECO:0000256" key="1">
    <source>
        <dbReference type="SAM" id="Phobius"/>
    </source>
</evidence>
<dbReference type="STRING" id="1817883.A3G31_02330"/>
<organism evidence="2 3">
    <name type="scientific">Candidatus Schekmanbacteria bacterium RIFCSPLOWO2_12_FULL_38_15</name>
    <dbReference type="NCBI Taxonomy" id="1817883"/>
    <lineage>
        <taxon>Bacteria</taxon>
        <taxon>Candidatus Schekmaniibacteriota</taxon>
    </lineage>
</organism>
<feature type="transmembrane region" description="Helical" evidence="1">
    <location>
        <begin position="20"/>
        <end position="41"/>
    </location>
</feature>
<feature type="transmembrane region" description="Helical" evidence="1">
    <location>
        <begin position="71"/>
        <end position="98"/>
    </location>
</feature>
<feature type="transmembrane region" description="Helical" evidence="1">
    <location>
        <begin position="135"/>
        <end position="156"/>
    </location>
</feature>
<evidence type="ECO:0000313" key="3">
    <source>
        <dbReference type="Proteomes" id="UP000178082"/>
    </source>
</evidence>
<proteinExistence type="predicted"/>
<keyword evidence="1" id="KW-0812">Transmembrane</keyword>
<dbReference type="AlphaFoldDB" id="A0A1F7SP22"/>
<sequence>MKDFIKKAIRLSSEKDNFLYNLIIIGSGFVLGIYFLLVFVYNFPIQFKPYKNELDVVGLTNLYGYPKQKEIFYYILSLILISSVGVLTWLSWIFYSSFISKYFKISLEKILCISSIDFLPSFLALYWIIIYKKEINFSLVFLAFIIFFIKLFNFFLLKKGYVSTNEDISK</sequence>
<reference evidence="2 3" key="1">
    <citation type="journal article" date="2016" name="Nat. Commun.">
        <title>Thousands of microbial genomes shed light on interconnected biogeochemical processes in an aquifer system.</title>
        <authorList>
            <person name="Anantharaman K."/>
            <person name="Brown C.T."/>
            <person name="Hug L.A."/>
            <person name="Sharon I."/>
            <person name="Castelle C.J."/>
            <person name="Probst A.J."/>
            <person name="Thomas B.C."/>
            <person name="Singh A."/>
            <person name="Wilkins M.J."/>
            <person name="Karaoz U."/>
            <person name="Brodie E.L."/>
            <person name="Williams K.H."/>
            <person name="Hubbard S.S."/>
            <person name="Banfield J.F."/>
        </authorList>
    </citation>
    <scope>NUCLEOTIDE SEQUENCE [LARGE SCALE GENOMIC DNA]</scope>
</reference>
<accession>A0A1F7SP22</accession>
<dbReference type="EMBL" id="MGDI01000005">
    <property type="protein sequence ID" value="OGL54937.1"/>
    <property type="molecule type" value="Genomic_DNA"/>
</dbReference>
<protein>
    <submittedName>
        <fullName evidence="2">Uncharacterized protein</fullName>
    </submittedName>
</protein>
<name>A0A1F7SP22_9BACT</name>
<keyword evidence="1" id="KW-0472">Membrane</keyword>
<evidence type="ECO:0000313" key="2">
    <source>
        <dbReference type="EMBL" id="OGL54937.1"/>
    </source>
</evidence>
<feature type="transmembrane region" description="Helical" evidence="1">
    <location>
        <begin position="110"/>
        <end position="129"/>
    </location>
</feature>
<gene>
    <name evidence="2" type="ORF">A3G31_02330</name>
</gene>
<comment type="caution">
    <text evidence="2">The sequence shown here is derived from an EMBL/GenBank/DDBJ whole genome shotgun (WGS) entry which is preliminary data.</text>
</comment>
<keyword evidence="1" id="KW-1133">Transmembrane helix</keyword>